<keyword evidence="7" id="KW-0234">DNA repair</keyword>
<dbReference type="InterPro" id="IPR005122">
    <property type="entry name" value="Uracil-DNA_glycosylase-like"/>
</dbReference>
<accession>A0A7C3LTC2</accession>
<gene>
    <name evidence="11" type="ORF">ENX03_08040</name>
</gene>
<organism evidence="11">
    <name type="scientific">Leptospirillum ferriphilum</name>
    <dbReference type="NCBI Taxonomy" id="178606"/>
    <lineage>
        <taxon>Bacteria</taxon>
        <taxon>Pseudomonadati</taxon>
        <taxon>Nitrospirota</taxon>
        <taxon>Nitrospiria</taxon>
        <taxon>Nitrospirales</taxon>
        <taxon>Nitrospiraceae</taxon>
        <taxon>Leptospirillum</taxon>
    </lineage>
</organism>
<dbReference type="PANTHER" id="PTHR33693:SF3">
    <property type="entry name" value="TYPE-5 URACIL-DNA GLYCOSYLASE"/>
    <property type="match status" value="1"/>
</dbReference>
<evidence type="ECO:0000256" key="5">
    <source>
        <dbReference type="ARBA" id="ARBA00023004"/>
    </source>
</evidence>
<dbReference type="Pfam" id="PF03167">
    <property type="entry name" value="UDG"/>
    <property type="match status" value="1"/>
</dbReference>
<dbReference type="GO" id="GO:0004844">
    <property type="term" value="F:uracil DNA N-glycosylase activity"/>
    <property type="evidence" value="ECO:0007669"/>
    <property type="project" value="InterPro"/>
</dbReference>
<dbReference type="InterPro" id="IPR044147">
    <property type="entry name" value="UdgB-like"/>
</dbReference>
<dbReference type="AlphaFoldDB" id="A0A7C3LTC2"/>
<comment type="similarity">
    <text evidence="8">Belongs to the uracil-DNA glycosylase (UDG) superfamily. Type 5 (UDGb) family.</text>
</comment>
<evidence type="ECO:0000256" key="4">
    <source>
        <dbReference type="ARBA" id="ARBA00022801"/>
    </source>
</evidence>
<dbReference type="GO" id="GO:0006284">
    <property type="term" value="P:base-excision repair"/>
    <property type="evidence" value="ECO:0007669"/>
    <property type="project" value="InterPro"/>
</dbReference>
<keyword evidence="2" id="KW-0479">Metal-binding</keyword>
<dbReference type="CDD" id="cd10031">
    <property type="entry name" value="UDG-F5_TTUDGB_like"/>
    <property type="match status" value="1"/>
</dbReference>
<dbReference type="InterPro" id="IPR036895">
    <property type="entry name" value="Uracil-DNA_glycosylase-like_sf"/>
</dbReference>
<name>A0A7C3LTC2_9BACT</name>
<evidence type="ECO:0000256" key="1">
    <source>
        <dbReference type="ARBA" id="ARBA00022485"/>
    </source>
</evidence>
<dbReference type="Gene3D" id="3.40.470.10">
    <property type="entry name" value="Uracil-DNA glycosylase-like domain"/>
    <property type="match status" value="1"/>
</dbReference>
<dbReference type="GO" id="GO:0051539">
    <property type="term" value="F:4 iron, 4 sulfur cluster binding"/>
    <property type="evidence" value="ECO:0007669"/>
    <property type="project" value="UniProtKB-KW"/>
</dbReference>
<dbReference type="GO" id="GO:0046872">
    <property type="term" value="F:metal ion binding"/>
    <property type="evidence" value="ECO:0007669"/>
    <property type="project" value="UniProtKB-KW"/>
</dbReference>
<proteinExistence type="inferred from homology"/>
<evidence type="ECO:0000313" key="11">
    <source>
        <dbReference type="EMBL" id="HFT93866.1"/>
    </source>
</evidence>
<keyword evidence="5" id="KW-0408">Iron</keyword>
<keyword evidence="6" id="KW-0411">Iron-sulfur</keyword>
<evidence type="ECO:0000256" key="9">
    <source>
        <dbReference type="ARBA" id="ARBA00023887"/>
    </source>
</evidence>
<dbReference type="SMART" id="SM00986">
    <property type="entry name" value="UDG"/>
    <property type="match status" value="1"/>
</dbReference>
<evidence type="ECO:0000256" key="8">
    <source>
        <dbReference type="ARBA" id="ARBA00023779"/>
    </source>
</evidence>
<dbReference type="GO" id="GO:0033958">
    <property type="term" value="F:DNA-deoxyinosine glycosylase activity"/>
    <property type="evidence" value="ECO:0007669"/>
    <property type="project" value="InterPro"/>
</dbReference>
<protein>
    <recommendedName>
        <fullName evidence="9">Type-5 uracil-DNA glycosylase</fullName>
    </recommendedName>
</protein>
<keyword evidence="4" id="KW-0378">Hydrolase</keyword>
<keyword evidence="1" id="KW-0004">4Fe-4S</keyword>
<feature type="domain" description="Uracil-DNA glycosylase-like" evidence="10">
    <location>
        <begin position="49"/>
        <end position="222"/>
    </location>
</feature>
<keyword evidence="3" id="KW-0227">DNA damage</keyword>
<dbReference type="SUPFAM" id="SSF52141">
    <property type="entry name" value="Uracil-DNA glycosylase-like"/>
    <property type="match status" value="1"/>
</dbReference>
<dbReference type="EMBL" id="DTMM01000167">
    <property type="protein sequence ID" value="HFT93866.1"/>
    <property type="molecule type" value="Genomic_DNA"/>
</dbReference>
<evidence type="ECO:0000256" key="3">
    <source>
        <dbReference type="ARBA" id="ARBA00022763"/>
    </source>
</evidence>
<sequence>MPEPDSLDRISREIVPCRRCARLVGWREKVALEKRAMFRDQEYWGRPVPGFGDPEAVLWIIGLAPAAHGGNRTGRVFTGDRSGDFLFRCLYETGWARYPSSWGINDGQRLDGAWISAAVRCAPPENRPSPEEFGNCRPFLWREYHQLGHVRAVLVFGKLALGEWFSLMREEAPAVFRKTPSFAHGMKFAYPPPHPLLFVSYHPSQRNTQTGLLTEAMLCDLLESIRSSV</sequence>
<dbReference type="InterPro" id="IPR051536">
    <property type="entry name" value="UDG_Type-4/5"/>
</dbReference>
<dbReference type="SMART" id="SM00987">
    <property type="entry name" value="UreE_C"/>
    <property type="match status" value="1"/>
</dbReference>
<reference evidence="11" key="1">
    <citation type="journal article" date="2020" name="mSystems">
        <title>Genome- and Community-Level Interaction Insights into Carbon Utilization and Element Cycling Functions of Hydrothermarchaeota in Hydrothermal Sediment.</title>
        <authorList>
            <person name="Zhou Z."/>
            <person name="Liu Y."/>
            <person name="Xu W."/>
            <person name="Pan J."/>
            <person name="Luo Z.H."/>
            <person name="Li M."/>
        </authorList>
    </citation>
    <scope>NUCLEOTIDE SEQUENCE [LARGE SCALE GENOMIC DNA]</scope>
    <source>
        <strain evidence="11">SpSt-902</strain>
    </source>
</reference>
<dbReference type="PANTHER" id="PTHR33693">
    <property type="entry name" value="TYPE-5 URACIL-DNA GLYCOSYLASE"/>
    <property type="match status" value="1"/>
</dbReference>
<evidence type="ECO:0000259" key="10">
    <source>
        <dbReference type="SMART" id="SM00986"/>
    </source>
</evidence>
<evidence type="ECO:0000256" key="7">
    <source>
        <dbReference type="ARBA" id="ARBA00023204"/>
    </source>
</evidence>
<evidence type="ECO:0000256" key="6">
    <source>
        <dbReference type="ARBA" id="ARBA00023014"/>
    </source>
</evidence>
<evidence type="ECO:0000256" key="2">
    <source>
        <dbReference type="ARBA" id="ARBA00022723"/>
    </source>
</evidence>
<comment type="caution">
    <text evidence="11">The sequence shown here is derived from an EMBL/GenBank/DDBJ whole genome shotgun (WGS) entry which is preliminary data.</text>
</comment>